<gene>
    <name evidence="1" type="ORF">DPMN_013915</name>
</gene>
<accession>A0A9D4N6A7</accession>
<proteinExistence type="predicted"/>
<keyword evidence="2" id="KW-1185">Reference proteome</keyword>
<reference evidence="1" key="2">
    <citation type="submission" date="2020-11" db="EMBL/GenBank/DDBJ databases">
        <authorList>
            <person name="McCartney M.A."/>
            <person name="Auch B."/>
            <person name="Kono T."/>
            <person name="Mallez S."/>
            <person name="Becker A."/>
            <person name="Gohl D.M."/>
            <person name="Silverstein K.A.T."/>
            <person name="Koren S."/>
            <person name="Bechman K.B."/>
            <person name="Herman A."/>
            <person name="Abrahante J.E."/>
            <person name="Garbe J."/>
        </authorList>
    </citation>
    <scope>NUCLEOTIDE SEQUENCE</scope>
    <source>
        <strain evidence="1">Duluth1</strain>
        <tissue evidence="1">Whole animal</tissue>
    </source>
</reference>
<name>A0A9D4N6A7_DREPO</name>
<dbReference type="AlphaFoldDB" id="A0A9D4N6A7"/>
<comment type="caution">
    <text evidence="1">The sequence shown here is derived from an EMBL/GenBank/DDBJ whole genome shotgun (WGS) entry which is preliminary data.</text>
</comment>
<evidence type="ECO:0000313" key="1">
    <source>
        <dbReference type="EMBL" id="KAH3889850.1"/>
    </source>
</evidence>
<dbReference type="Proteomes" id="UP000828390">
    <property type="component" value="Unassembled WGS sequence"/>
</dbReference>
<protein>
    <submittedName>
        <fullName evidence="1">Uncharacterized protein</fullName>
    </submittedName>
</protein>
<dbReference type="EMBL" id="JAIWYP010000001">
    <property type="protein sequence ID" value="KAH3889850.1"/>
    <property type="molecule type" value="Genomic_DNA"/>
</dbReference>
<sequence>MVLQVSTSMSCICFTLVLKRLILVLMPIGLDPLDVLQLKKGSSCFTVKDSDVCIRSSMLSTVLLR</sequence>
<evidence type="ECO:0000313" key="2">
    <source>
        <dbReference type="Proteomes" id="UP000828390"/>
    </source>
</evidence>
<organism evidence="1 2">
    <name type="scientific">Dreissena polymorpha</name>
    <name type="common">Zebra mussel</name>
    <name type="synonym">Mytilus polymorpha</name>
    <dbReference type="NCBI Taxonomy" id="45954"/>
    <lineage>
        <taxon>Eukaryota</taxon>
        <taxon>Metazoa</taxon>
        <taxon>Spiralia</taxon>
        <taxon>Lophotrochozoa</taxon>
        <taxon>Mollusca</taxon>
        <taxon>Bivalvia</taxon>
        <taxon>Autobranchia</taxon>
        <taxon>Heteroconchia</taxon>
        <taxon>Euheterodonta</taxon>
        <taxon>Imparidentia</taxon>
        <taxon>Neoheterodontei</taxon>
        <taxon>Myida</taxon>
        <taxon>Dreissenoidea</taxon>
        <taxon>Dreissenidae</taxon>
        <taxon>Dreissena</taxon>
    </lineage>
</organism>
<reference evidence="1" key="1">
    <citation type="journal article" date="2019" name="bioRxiv">
        <title>The Genome of the Zebra Mussel, Dreissena polymorpha: A Resource for Invasive Species Research.</title>
        <authorList>
            <person name="McCartney M.A."/>
            <person name="Auch B."/>
            <person name="Kono T."/>
            <person name="Mallez S."/>
            <person name="Zhang Y."/>
            <person name="Obille A."/>
            <person name="Becker A."/>
            <person name="Abrahante J.E."/>
            <person name="Garbe J."/>
            <person name="Badalamenti J.P."/>
            <person name="Herman A."/>
            <person name="Mangelson H."/>
            <person name="Liachko I."/>
            <person name="Sullivan S."/>
            <person name="Sone E.D."/>
            <person name="Koren S."/>
            <person name="Silverstein K.A.T."/>
            <person name="Beckman K.B."/>
            <person name="Gohl D.M."/>
        </authorList>
    </citation>
    <scope>NUCLEOTIDE SEQUENCE</scope>
    <source>
        <strain evidence="1">Duluth1</strain>
        <tissue evidence="1">Whole animal</tissue>
    </source>
</reference>